<dbReference type="InterPro" id="IPR030678">
    <property type="entry name" value="Peptide/Ni-bd"/>
</dbReference>
<proteinExistence type="predicted"/>
<evidence type="ECO:0000259" key="1">
    <source>
        <dbReference type="Pfam" id="PF00496"/>
    </source>
</evidence>
<dbReference type="Pfam" id="PF00496">
    <property type="entry name" value="SBP_bac_5"/>
    <property type="match status" value="1"/>
</dbReference>
<dbReference type="GO" id="GO:0043190">
    <property type="term" value="C:ATP-binding cassette (ABC) transporter complex"/>
    <property type="evidence" value="ECO:0007669"/>
    <property type="project" value="InterPro"/>
</dbReference>
<dbReference type="InterPro" id="IPR000914">
    <property type="entry name" value="SBP_5_dom"/>
</dbReference>
<dbReference type="PANTHER" id="PTHR30290:SF83">
    <property type="entry name" value="ABC TRANSPORTER SUBSTRATE-BINDING PROTEIN"/>
    <property type="match status" value="1"/>
</dbReference>
<dbReference type="GO" id="GO:0015833">
    <property type="term" value="P:peptide transport"/>
    <property type="evidence" value="ECO:0007669"/>
    <property type="project" value="TreeGrafter"/>
</dbReference>
<protein>
    <submittedName>
        <fullName evidence="2">Glutathione-binding protein gsiB</fullName>
    </submittedName>
</protein>
<gene>
    <name evidence="2" type="primary">gsiB_1</name>
    <name evidence="2" type="ORF">NCTC13652_00797</name>
</gene>
<dbReference type="Gene3D" id="3.40.190.10">
    <property type="entry name" value="Periplasmic binding protein-like II"/>
    <property type="match status" value="1"/>
</dbReference>
<reference evidence="2 3" key="1">
    <citation type="submission" date="2018-12" db="EMBL/GenBank/DDBJ databases">
        <authorList>
            <consortium name="Pathogen Informatics"/>
        </authorList>
    </citation>
    <scope>NUCLEOTIDE SEQUENCE [LARGE SCALE GENOMIC DNA]</scope>
    <source>
        <strain evidence="2 3">NCTC13652</strain>
    </source>
</reference>
<dbReference type="InterPro" id="IPR039424">
    <property type="entry name" value="SBP_5"/>
</dbReference>
<keyword evidence="3" id="KW-1185">Reference proteome</keyword>
<dbReference type="InterPro" id="IPR006311">
    <property type="entry name" value="TAT_signal"/>
</dbReference>
<dbReference type="CDD" id="cd08506">
    <property type="entry name" value="PBP2_clavulanate_OppA2"/>
    <property type="match status" value="1"/>
</dbReference>
<dbReference type="Gene3D" id="3.10.105.10">
    <property type="entry name" value="Dipeptide-binding Protein, Domain 3"/>
    <property type="match status" value="1"/>
</dbReference>
<dbReference type="Proteomes" id="UP000277858">
    <property type="component" value="Chromosome"/>
</dbReference>
<dbReference type="EMBL" id="LR134473">
    <property type="protein sequence ID" value="VEI02618.1"/>
    <property type="molecule type" value="Genomic_DNA"/>
</dbReference>
<dbReference type="GO" id="GO:0042597">
    <property type="term" value="C:periplasmic space"/>
    <property type="evidence" value="ECO:0007669"/>
    <property type="project" value="UniProtKB-ARBA"/>
</dbReference>
<name>A0A3S4WVW3_9ACTN</name>
<feature type="domain" description="Solute-binding protein family 5" evidence="1">
    <location>
        <begin position="97"/>
        <end position="472"/>
    </location>
</feature>
<dbReference type="PIRSF" id="PIRSF002741">
    <property type="entry name" value="MppA"/>
    <property type="match status" value="1"/>
</dbReference>
<organism evidence="2 3">
    <name type="scientific">Acidipropionibacterium jensenii</name>
    <dbReference type="NCBI Taxonomy" id="1749"/>
    <lineage>
        <taxon>Bacteria</taxon>
        <taxon>Bacillati</taxon>
        <taxon>Actinomycetota</taxon>
        <taxon>Actinomycetes</taxon>
        <taxon>Propionibacteriales</taxon>
        <taxon>Propionibacteriaceae</taxon>
        <taxon>Acidipropionibacterium</taxon>
    </lineage>
</organism>
<dbReference type="PANTHER" id="PTHR30290">
    <property type="entry name" value="PERIPLASMIC BINDING COMPONENT OF ABC TRANSPORTER"/>
    <property type="match status" value="1"/>
</dbReference>
<dbReference type="AlphaFoldDB" id="A0A3S4WVW3"/>
<evidence type="ECO:0000313" key="2">
    <source>
        <dbReference type="EMBL" id="VEI02618.1"/>
    </source>
</evidence>
<dbReference type="RefSeq" id="WP_028702765.1">
    <property type="nucleotide sequence ID" value="NZ_LR134473.1"/>
</dbReference>
<sequence>MVNPIHPSKALSRRGFLAGTGATALTLALAACGANERSASGTGSATPTKGGTLTILQSATDINWDPAKSQSMAVTSLALVHRRLTTWRIVNGQEAAVVPDLATDTGKVSADGLTWTYVLKDGLVAEDGSAITSAQIKHGIERTFADSLSGGLGYHKALLAGTKGYTGPYQGKHLASVETPDARTIVFHLTKPYGDWPWIASTPAFSPVPAGDNPATYTRKPVASGPYRVAEYKQGVSATLKRNPRWSASTDTIRTALPDTIVVSMGQDESVASQRLIADSGADRNAFGADRVAAAQLAQVTGNPSARSRLATASAGPLLYLAINVERVTDVDVRRAISHAVDKKAVQAALGGSLGAAVASTYITPGVPGRQEYDLYPTSTSKAEQLLKGRKVGKLVLLTANDDASVAIAQAVQQSLQKVGLTVSISPVEDDTWTERATQGNGSAYDLAISAWNPDYPSANANLQPLFASSEIGSGGYNVSRYRNPEVDKLLASAAALSVSEAKSQWAAIDKRIAQDAPVVPLVYRRNSFLHGSGVSNFFVNPFPSYPNYLTLGVTA</sequence>
<dbReference type="OrthoDB" id="9796817at2"/>
<dbReference type="GO" id="GO:1904680">
    <property type="term" value="F:peptide transmembrane transporter activity"/>
    <property type="evidence" value="ECO:0007669"/>
    <property type="project" value="TreeGrafter"/>
</dbReference>
<dbReference type="SUPFAM" id="SSF53850">
    <property type="entry name" value="Periplasmic binding protein-like II"/>
    <property type="match status" value="1"/>
</dbReference>
<dbReference type="STRING" id="1122997.GCA_000425285_01064"/>
<evidence type="ECO:0000313" key="3">
    <source>
        <dbReference type="Proteomes" id="UP000277858"/>
    </source>
</evidence>
<accession>A0A3S4WVW3</accession>
<dbReference type="PROSITE" id="PS51318">
    <property type="entry name" value="TAT"/>
    <property type="match status" value="1"/>
</dbReference>